<feature type="domain" description="Putative E3 ubiquitin-protein ligase LIN ARM-like" evidence="3">
    <location>
        <begin position="629"/>
        <end position="995"/>
    </location>
</feature>
<dbReference type="STRING" id="51240.A0A2I4DEH9"/>
<dbReference type="InterPro" id="IPR056512">
    <property type="entry name" value="LIN_N"/>
</dbReference>
<protein>
    <submittedName>
        <fullName evidence="6">E3 ubiquitin-protein ligase LIN-1 isoform X1</fullName>
    </submittedName>
</protein>
<dbReference type="SUPFAM" id="SSF48371">
    <property type="entry name" value="ARM repeat"/>
    <property type="match status" value="2"/>
</dbReference>
<evidence type="ECO:0000313" key="6">
    <source>
        <dbReference type="RefSeq" id="XP_018805548.1"/>
    </source>
</evidence>
<organism evidence="5 6">
    <name type="scientific">Juglans regia</name>
    <name type="common">English walnut</name>
    <dbReference type="NCBI Taxonomy" id="51240"/>
    <lineage>
        <taxon>Eukaryota</taxon>
        <taxon>Viridiplantae</taxon>
        <taxon>Streptophyta</taxon>
        <taxon>Embryophyta</taxon>
        <taxon>Tracheophyta</taxon>
        <taxon>Spermatophyta</taxon>
        <taxon>Magnoliopsida</taxon>
        <taxon>eudicotyledons</taxon>
        <taxon>Gunneridae</taxon>
        <taxon>Pentapetalae</taxon>
        <taxon>rosids</taxon>
        <taxon>fabids</taxon>
        <taxon>Fagales</taxon>
        <taxon>Juglandaceae</taxon>
        <taxon>Juglans</taxon>
    </lineage>
</organism>
<evidence type="ECO:0000259" key="3">
    <source>
        <dbReference type="Pfam" id="PF23628"/>
    </source>
</evidence>
<dbReference type="RefSeq" id="XP_018805548.1">
    <property type="nucleotide sequence ID" value="XM_018950003.2"/>
</dbReference>
<gene>
    <name evidence="6" type="primary">LOC108979345</name>
</gene>
<name>A0A2I4DEH9_JUGRE</name>
<dbReference type="PANTHER" id="PTHR35549">
    <property type="entry name" value="OS04G0584500 PROTEIN"/>
    <property type="match status" value="1"/>
</dbReference>
<feature type="region of interest" description="Disordered" evidence="1">
    <location>
        <begin position="63"/>
        <end position="96"/>
    </location>
</feature>
<feature type="region of interest" description="Disordered" evidence="1">
    <location>
        <begin position="327"/>
        <end position="350"/>
    </location>
</feature>
<dbReference type="Pfam" id="PF23654">
    <property type="entry name" value="ARM_LIN_2nd"/>
    <property type="match status" value="1"/>
</dbReference>
<evidence type="ECO:0000256" key="1">
    <source>
        <dbReference type="SAM" id="MobiDB-lite"/>
    </source>
</evidence>
<sequence>MASLQELLVEEGLGLQRWKLPKTRNPVKQRERTQPHESIALPIYICHDRYSFDVSKMKTEKSASKNGSSVFSSRRVRSVSERSHSKSWVPEGSRRHEPAAPIDEVATTAVISILSGYIGRYVKDVNFRETLREKCKSCLVRKKKEPDHKGILVNVELGIESVEKLVEDQGTIRKELRTKTLRNSIRLLSIVDSLNSKSSKNGSTCGTPNSHIYACAQLYLAVVYKLAKNHRTSARHLLQVFCDSPFLARTNLLPDLWEHFFLPHLLHLKIWYTKELETLSNLDNAKKEKIMKALNKVYNDQMDKGTTDFALYYKDWLKSGVKAPPIPTVPLPSKPSYRSSRRRSSDSYTSQSMNKNLYQHVFGSTLERSSMDLFDPNGASVDTCDLEEDVKLCTDEDNCRFVNKGDGTDRGSSSQNLKDSRPELLPETQKSNYFRFFDCRSLPAECLVDGIHTSRNGSVRQEGSTHSSELSRAIFTVCSSDILSECEIAIRIISKAWLDSHGDPAVEAALSEASVIEGMLEVLFASDDDEILEFLISILAEFGGRNKVIRQIILNSDPQLEIFTRLLKSTSLFLKAAVLLYLLKPKAKQMISFEWVPLILRVLEFGDQLQILFTVRCSPQLAAIYLLDQLLTGFDEDRNLENARHVVSLGGMNLLARGIETGDTHDRSNAALLMTCCIRADGSCRNYIAENLNKASLLELIVLESSKNSYSCAFALLTELLCLRRRTQMIEFLWGLKEGWSAMPTMNILLAYLQRAPPEEYPLVAVILLQIDLLGDSMKSSVYREEAVEAMITSLDCRICNDEVQEQSARALLMLGGRFSYTGEAWAERWLLQLAGFHENSWDSFRCKEIDIDGFIHSNGEEEATEDWQRKAATVLFKSGNKRLLAALSNSIANGIPSLARASIITLTWMTSFLHSIEDEDLHSMTCSIIMPQLLESLDFDKDPEERVLASYALLNLMKSSECVSMLSSWDKELLGNLQNLSLVTWTASELISIITSSSRH</sequence>
<dbReference type="Pfam" id="PF23628">
    <property type="entry name" value="ARM_LIN_C"/>
    <property type="match status" value="1"/>
</dbReference>
<dbReference type="Gramene" id="Jr03_09780_p1">
    <property type="protein sequence ID" value="cds.Jr03_09780_p1"/>
    <property type="gene ID" value="Jr03_09780"/>
</dbReference>
<dbReference type="PANTHER" id="PTHR35549:SF3">
    <property type="entry name" value="E3 UBIQUITIN-PROTEIN LIGASE LIN"/>
    <property type="match status" value="1"/>
</dbReference>
<dbReference type="GeneID" id="108979345"/>
<dbReference type="AlphaFoldDB" id="A0A2I4DEH9"/>
<accession>A0A2I4DEH9</accession>
<dbReference type="KEGG" id="jre:108979345"/>
<proteinExistence type="predicted"/>
<evidence type="ECO:0000259" key="4">
    <source>
        <dbReference type="Pfam" id="PF23654"/>
    </source>
</evidence>
<feature type="domain" description="Putative E3 ubiquitin-protein ligase LIN N-terminal" evidence="2">
    <location>
        <begin position="105"/>
        <end position="333"/>
    </location>
</feature>
<evidence type="ECO:0000259" key="2">
    <source>
        <dbReference type="Pfam" id="PF23568"/>
    </source>
</evidence>
<dbReference type="Gene3D" id="1.25.10.10">
    <property type="entry name" value="Leucine-rich Repeat Variant"/>
    <property type="match status" value="1"/>
</dbReference>
<dbReference type="InterPro" id="IPR011989">
    <property type="entry name" value="ARM-like"/>
</dbReference>
<feature type="region of interest" description="Disordered" evidence="1">
    <location>
        <begin position="404"/>
        <end position="424"/>
    </location>
</feature>
<dbReference type="InterPro" id="IPR055566">
    <property type="entry name" value="ARM_LIN"/>
</dbReference>
<feature type="domain" description="Putative E3 ubiquitin-protein ligase LIN ARM repeats" evidence="4">
    <location>
        <begin position="466"/>
        <end position="628"/>
    </location>
</feature>
<evidence type="ECO:0000313" key="5">
    <source>
        <dbReference type="Proteomes" id="UP000235220"/>
    </source>
</evidence>
<dbReference type="Proteomes" id="UP000235220">
    <property type="component" value="Chromosome 3"/>
</dbReference>
<keyword evidence="5" id="KW-1185">Reference proteome</keyword>
<reference evidence="6" key="1">
    <citation type="submission" date="2025-08" db="UniProtKB">
        <authorList>
            <consortium name="RefSeq"/>
        </authorList>
    </citation>
    <scope>IDENTIFICATION</scope>
    <source>
        <tissue evidence="6">Leaves</tissue>
    </source>
</reference>
<dbReference type="OrthoDB" id="635642at2759"/>
<dbReference type="InterPro" id="IPR016024">
    <property type="entry name" value="ARM-type_fold"/>
</dbReference>
<dbReference type="InterPro" id="IPR056514">
    <property type="entry name" value="ARM_LIN_2nd"/>
</dbReference>
<dbReference type="Pfam" id="PF23568">
    <property type="entry name" value="ARM_LIN"/>
    <property type="match status" value="1"/>
</dbReference>